<reference evidence="2" key="1">
    <citation type="submission" date="2022-10" db="EMBL/GenBank/DDBJ databases">
        <title>The complete genomes of actinobacterial strains from the NBC collection.</title>
        <authorList>
            <person name="Joergensen T.S."/>
            <person name="Alvarez Arevalo M."/>
            <person name="Sterndorff E.B."/>
            <person name="Faurdal D."/>
            <person name="Vuksanovic O."/>
            <person name="Mourched A.-S."/>
            <person name="Charusanti P."/>
            <person name="Shaw S."/>
            <person name="Blin K."/>
            <person name="Weber T."/>
        </authorList>
    </citation>
    <scope>NUCLEOTIDE SEQUENCE</scope>
    <source>
        <strain evidence="2">NBC_00222</strain>
    </source>
</reference>
<gene>
    <name evidence="2" type="ORF">OHA16_04970</name>
</gene>
<organism evidence="2 3">
    <name type="scientific">Kitasatospora purpeofusca</name>
    <dbReference type="NCBI Taxonomy" id="67352"/>
    <lineage>
        <taxon>Bacteria</taxon>
        <taxon>Bacillati</taxon>
        <taxon>Actinomycetota</taxon>
        <taxon>Actinomycetes</taxon>
        <taxon>Kitasatosporales</taxon>
        <taxon>Streptomycetaceae</taxon>
        <taxon>Kitasatospora</taxon>
    </lineage>
</organism>
<evidence type="ECO:0000313" key="3">
    <source>
        <dbReference type="Proteomes" id="UP001432222"/>
    </source>
</evidence>
<protein>
    <submittedName>
        <fullName evidence="2">Uncharacterized protein</fullName>
    </submittedName>
</protein>
<evidence type="ECO:0000256" key="1">
    <source>
        <dbReference type="SAM" id="MobiDB-lite"/>
    </source>
</evidence>
<dbReference type="RefSeq" id="WP_328953449.1">
    <property type="nucleotide sequence ID" value="NZ_CP108110.1"/>
</dbReference>
<dbReference type="Proteomes" id="UP001432222">
    <property type="component" value="Chromosome"/>
</dbReference>
<dbReference type="EMBL" id="CP108110">
    <property type="protein sequence ID" value="WUQ82382.1"/>
    <property type="molecule type" value="Genomic_DNA"/>
</dbReference>
<sequence>MPYAIGARVKLTRDVPVTADGRTAGTGSPGPLSLATGLTGTVTGAAQDSGGTADALRASFDEQLRGARLDSFAAGLVDDLRQRVIAATAPGTGTGTGTSYRVRFDNGFILDGLDESSLTPA</sequence>
<evidence type="ECO:0000313" key="2">
    <source>
        <dbReference type="EMBL" id="WUQ82382.1"/>
    </source>
</evidence>
<keyword evidence="3" id="KW-1185">Reference proteome</keyword>
<feature type="region of interest" description="Disordered" evidence="1">
    <location>
        <begin position="18"/>
        <end position="38"/>
    </location>
</feature>
<proteinExistence type="predicted"/>
<name>A0ABZ1TXG7_9ACTN</name>
<accession>A0ABZ1TXG7</accession>